<feature type="compositionally biased region" description="Basic residues" evidence="1">
    <location>
        <begin position="227"/>
        <end position="239"/>
    </location>
</feature>
<dbReference type="RefSeq" id="XP_047772833.1">
    <property type="nucleotide sequence ID" value="XM_047918375.1"/>
</dbReference>
<keyword evidence="3" id="KW-1185">Reference proteome</keyword>
<gene>
    <name evidence="2" type="ORF">C8Q71DRAFT_408543</name>
</gene>
<feature type="compositionally biased region" description="Low complexity" evidence="1">
    <location>
        <begin position="292"/>
        <end position="310"/>
    </location>
</feature>
<accession>A0ABQ8JYL7</accession>
<dbReference type="EMBL" id="JADCUA010000039">
    <property type="protein sequence ID" value="KAH9829359.1"/>
    <property type="molecule type" value="Genomic_DNA"/>
</dbReference>
<evidence type="ECO:0000256" key="1">
    <source>
        <dbReference type="SAM" id="MobiDB-lite"/>
    </source>
</evidence>
<organism evidence="2 3">
    <name type="scientific">Rhodofomes roseus</name>
    <dbReference type="NCBI Taxonomy" id="34475"/>
    <lineage>
        <taxon>Eukaryota</taxon>
        <taxon>Fungi</taxon>
        <taxon>Dikarya</taxon>
        <taxon>Basidiomycota</taxon>
        <taxon>Agaricomycotina</taxon>
        <taxon>Agaricomycetes</taxon>
        <taxon>Polyporales</taxon>
        <taxon>Rhodofomes</taxon>
    </lineage>
</organism>
<proteinExistence type="predicted"/>
<feature type="region of interest" description="Disordered" evidence="1">
    <location>
        <begin position="218"/>
        <end position="343"/>
    </location>
</feature>
<dbReference type="GeneID" id="71999107"/>
<reference evidence="2 3" key="1">
    <citation type="journal article" date="2021" name="Environ. Microbiol.">
        <title>Gene family expansions and transcriptome signatures uncover fungal adaptations to wood decay.</title>
        <authorList>
            <person name="Hage H."/>
            <person name="Miyauchi S."/>
            <person name="Viragh M."/>
            <person name="Drula E."/>
            <person name="Min B."/>
            <person name="Chaduli D."/>
            <person name="Navarro D."/>
            <person name="Favel A."/>
            <person name="Norest M."/>
            <person name="Lesage-Meessen L."/>
            <person name="Balint B."/>
            <person name="Merenyi Z."/>
            <person name="de Eugenio L."/>
            <person name="Morin E."/>
            <person name="Martinez A.T."/>
            <person name="Baldrian P."/>
            <person name="Stursova M."/>
            <person name="Martinez M.J."/>
            <person name="Novotny C."/>
            <person name="Magnuson J.K."/>
            <person name="Spatafora J.W."/>
            <person name="Maurice S."/>
            <person name="Pangilinan J."/>
            <person name="Andreopoulos W."/>
            <person name="LaButti K."/>
            <person name="Hundley H."/>
            <person name="Na H."/>
            <person name="Kuo A."/>
            <person name="Barry K."/>
            <person name="Lipzen A."/>
            <person name="Henrissat B."/>
            <person name="Riley R."/>
            <person name="Ahrendt S."/>
            <person name="Nagy L.G."/>
            <person name="Grigoriev I.V."/>
            <person name="Martin F."/>
            <person name="Rosso M.N."/>
        </authorList>
    </citation>
    <scope>NUCLEOTIDE SEQUENCE [LARGE SCALE GENOMIC DNA]</scope>
    <source>
        <strain evidence="2 3">CIRM-BRFM 1785</strain>
    </source>
</reference>
<dbReference type="Proteomes" id="UP000814176">
    <property type="component" value="Unassembled WGS sequence"/>
</dbReference>
<sequence>MKRVRELTRDDSDASLFPCKRLRQLQSALGHRYEKRFVPSYPFDAALDSDPDAADLAHPDTAHSSPAGTTANLSWTTDVAGESAEGSSLSQVPCARTVTSRLLPARWEDSDAESDLDSEPDPTPDADMDLASSPSASPPPTHVGRFGFGFQHRERVARKSGVAAGVGTVSCAHPVLCCAMCGMRVLRAMCEVGIQVEAIHYEYRAWTVYAAHLSLPVSSAGRDPARNRRRRRHGPRRRRPDGPGRRARPPGPTRSSHSHSHSHNRSPLLLPSRKSTTTSETEVAADGPAVHAGPAIRVRARAAPRAASPVARHDAGQAGAQGPEGVGGAAHRVRAAAPQDADA</sequence>
<protein>
    <submittedName>
        <fullName evidence="2">Uncharacterized protein</fullName>
    </submittedName>
</protein>
<feature type="region of interest" description="Disordered" evidence="1">
    <location>
        <begin position="106"/>
        <end position="146"/>
    </location>
</feature>
<feature type="compositionally biased region" description="Acidic residues" evidence="1">
    <location>
        <begin position="110"/>
        <end position="128"/>
    </location>
</feature>
<feature type="region of interest" description="Disordered" evidence="1">
    <location>
        <begin position="47"/>
        <end position="72"/>
    </location>
</feature>
<name>A0ABQ8JYL7_9APHY</name>
<evidence type="ECO:0000313" key="3">
    <source>
        <dbReference type="Proteomes" id="UP000814176"/>
    </source>
</evidence>
<evidence type="ECO:0000313" key="2">
    <source>
        <dbReference type="EMBL" id="KAH9829359.1"/>
    </source>
</evidence>
<comment type="caution">
    <text evidence="2">The sequence shown here is derived from an EMBL/GenBank/DDBJ whole genome shotgun (WGS) entry which is preliminary data.</text>
</comment>